<accession>A0ABU8WGK1</accession>
<feature type="transmembrane region" description="Helical" evidence="9">
    <location>
        <begin position="21"/>
        <end position="40"/>
    </location>
</feature>
<keyword evidence="4 9" id="KW-0488">Methylation</keyword>
<evidence type="ECO:0000313" key="12">
    <source>
        <dbReference type="Proteomes" id="UP001385892"/>
    </source>
</evidence>
<dbReference type="InterPro" id="IPR003413">
    <property type="entry name" value="T2SS_GspI_C"/>
</dbReference>
<reference evidence="11 12" key="1">
    <citation type="submission" date="2024-03" db="EMBL/GenBank/DDBJ databases">
        <title>Novel species of the genus Variovorax.</title>
        <authorList>
            <person name="Liu Q."/>
            <person name="Xin Y.-H."/>
        </authorList>
    </citation>
    <scope>NUCLEOTIDE SEQUENCE [LARGE SCALE GENOMIC DNA]</scope>
    <source>
        <strain evidence="11 12">KACC 18900</strain>
    </source>
</reference>
<dbReference type="SUPFAM" id="SSF54523">
    <property type="entry name" value="Pili subunits"/>
    <property type="match status" value="1"/>
</dbReference>
<dbReference type="Gene3D" id="3.30.1300.30">
    <property type="entry name" value="GSPII I/J protein-like"/>
    <property type="match status" value="1"/>
</dbReference>
<keyword evidence="3" id="KW-1003">Cell membrane</keyword>
<dbReference type="InterPro" id="IPR010052">
    <property type="entry name" value="T2SS_protein-GspI"/>
</dbReference>
<dbReference type="PANTHER" id="PTHR38779">
    <property type="entry name" value="TYPE II SECRETION SYSTEM PROTEIN I-RELATED"/>
    <property type="match status" value="1"/>
</dbReference>
<evidence type="ECO:0000256" key="2">
    <source>
        <dbReference type="ARBA" id="ARBA00008358"/>
    </source>
</evidence>
<dbReference type="PANTHER" id="PTHR38779:SF2">
    <property type="entry name" value="TYPE II SECRETION SYSTEM PROTEIN I-RELATED"/>
    <property type="match status" value="1"/>
</dbReference>
<comment type="subcellular location">
    <subcellularLocation>
        <location evidence="1 9">Cell inner membrane</location>
        <topology evidence="1 9">Single-pass membrane protein</topology>
    </subcellularLocation>
</comment>
<evidence type="ECO:0000259" key="10">
    <source>
        <dbReference type="Pfam" id="PF02501"/>
    </source>
</evidence>
<dbReference type="PROSITE" id="PS00409">
    <property type="entry name" value="PROKAR_NTER_METHYL"/>
    <property type="match status" value="1"/>
</dbReference>
<dbReference type="NCBIfam" id="TIGR02532">
    <property type="entry name" value="IV_pilin_GFxxxE"/>
    <property type="match status" value="1"/>
</dbReference>
<dbReference type="RefSeq" id="WP_340341984.1">
    <property type="nucleotide sequence ID" value="NZ_JBBKZT010000003.1"/>
</dbReference>
<gene>
    <name evidence="11" type="primary">gspI</name>
    <name evidence="11" type="ORF">WKW82_08150</name>
</gene>
<comment type="subunit">
    <text evidence="9">Type II secretion is composed of four main components: the outer membrane complex, the inner membrane complex, the cytoplasmic secretion ATPase and the periplasm-spanning pseudopilus.</text>
</comment>
<evidence type="ECO:0000256" key="8">
    <source>
        <dbReference type="ARBA" id="ARBA00023136"/>
    </source>
</evidence>
<evidence type="ECO:0000256" key="7">
    <source>
        <dbReference type="ARBA" id="ARBA00022989"/>
    </source>
</evidence>
<keyword evidence="5 9" id="KW-0997">Cell inner membrane</keyword>
<comment type="similarity">
    <text evidence="2 9">Belongs to the GSP I family.</text>
</comment>
<evidence type="ECO:0000256" key="9">
    <source>
        <dbReference type="RuleBase" id="RU368030"/>
    </source>
</evidence>
<keyword evidence="6 9" id="KW-0812">Transmembrane</keyword>
<comment type="function">
    <text evidence="9">Component of the type II secretion system required for the energy-dependent secretion of extracellular factors such as proteases and toxins from the periplasm.</text>
</comment>
<evidence type="ECO:0000256" key="5">
    <source>
        <dbReference type="ARBA" id="ARBA00022519"/>
    </source>
</evidence>
<evidence type="ECO:0000256" key="6">
    <source>
        <dbReference type="ARBA" id="ARBA00022692"/>
    </source>
</evidence>
<dbReference type="InterPro" id="IPR012902">
    <property type="entry name" value="N_methyl_site"/>
</dbReference>
<protein>
    <recommendedName>
        <fullName evidence="9">Type II secretion system protein I</fullName>
        <shortName evidence="9">T2SS minor pseudopilin I</shortName>
    </recommendedName>
</protein>
<name>A0ABU8WGK1_9BURK</name>
<evidence type="ECO:0000313" key="11">
    <source>
        <dbReference type="EMBL" id="MEJ8846616.1"/>
    </source>
</evidence>
<dbReference type="Pfam" id="PF02501">
    <property type="entry name" value="T2SSI"/>
    <property type="match status" value="1"/>
</dbReference>
<evidence type="ECO:0000256" key="1">
    <source>
        <dbReference type="ARBA" id="ARBA00004377"/>
    </source>
</evidence>
<dbReference type="Proteomes" id="UP001385892">
    <property type="component" value="Unassembled WGS sequence"/>
</dbReference>
<comment type="PTM">
    <text evidence="9">Cleaved by prepilin peptidase.</text>
</comment>
<dbReference type="EMBL" id="JBBKZT010000003">
    <property type="protein sequence ID" value="MEJ8846616.1"/>
    <property type="molecule type" value="Genomic_DNA"/>
</dbReference>
<dbReference type="InterPro" id="IPR045584">
    <property type="entry name" value="Pilin-like"/>
</dbReference>
<keyword evidence="12" id="KW-1185">Reference proteome</keyword>
<sequence>MRGRAHARRGQRRVRPADRGFTLIEVLVALGIVAIALMAGSQASSALTRNAQRQSDVMLAQICAENELAKVRLARAMPAVGDSALVCTQAGNNFNVGVSTTATLNPDFRRVDVQVRDAQDAPVLRVSTVVGRY</sequence>
<dbReference type="Pfam" id="PF07963">
    <property type="entry name" value="N_methyl"/>
    <property type="match status" value="1"/>
</dbReference>
<evidence type="ECO:0000256" key="3">
    <source>
        <dbReference type="ARBA" id="ARBA00022475"/>
    </source>
</evidence>
<dbReference type="NCBIfam" id="TIGR01707">
    <property type="entry name" value="gspI"/>
    <property type="match status" value="1"/>
</dbReference>
<feature type="domain" description="Type II secretion system protein GspI C-terminal" evidence="10">
    <location>
        <begin position="56"/>
        <end position="130"/>
    </location>
</feature>
<keyword evidence="8 9" id="KW-0472">Membrane</keyword>
<organism evidence="11 12">
    <name type="scientific">Variovorax rhizosphaerae</name>
    <dbReference type="NCBI Taxonomy" id="1836200"/>
    <lineage>
        <taxon>Bacteria</taxon>
        <taxon>Pseudomonadati</taxon>
        <taxon>Pseudomonadota</taxon>
        <taxon>Betaproteobacteria</taxon>
        <taxon>Burkholderiales</taxon>
        <taxon>Comamonadaceae</taxon>
        <taxon>Variovorax</taxon>
    </lineage>
</organism>
<evidence type="ECO:0000256" key="4">
    <source>
        <dbReference type="ARBA" id="ARBA00022481"/>
    </source>
</evidence>
<proteinExistence type="inferred from homology"/>
<keyword evidence="7 9" id="KW-1133">Transmembrane helix</keyword>
<comment type="caution">
    <text evidence="11">The sequence shown here is derived from an EMBL/GenBank/DDBJ whole genome shotgun (WGS) entry which is preliminary data.</text>
</comment>